<comment type="caution">
    <text evidence="10">The sequence shown here is derived from an EMBL/GenBank/DDBJ whole genome shotgun (WGS) entry which is preliminary data.</text>
</comment>
<dbReference type="InterPro" id="IPR032816">
    <property type="entry name" value="VTT_dom"/>
</dbReference>
<dbReference type="Pfam" id="PF09335">
    <property type="entry name" value="VTT_dom"/>
    <property type="match status" value="1"/>
</dbReference>
<evidence type="ECO:0000256" key="8">
    <source>
        <dbReference type="SAM" id="MobiDB-lite"/>
    </source>
</evidence>
<feature type="transmembrane region" description="Helical" evidence="7">
    <location>
        <begin position="141"/>
        <end position="164"/>
    </location>
</feature>
<evidence type="ECO:0000259" key="9">
    <source>
        <dbReference type="Pfam" id="PF09335"/>
    </source>
</evidence>
<comment type="subcellular location">
    <subcellularLocation>
        <location evidence="1 7">Cell membrane</location>
        <topology evidence="1 7">Multi-pass membrane protein</topology>
    </subcellularLocation>
</comment>
<evidence type="ECO:0000256" key="1">
    <source>
        <dbReference type="ARBA" id="ARBA00004651"/>
    </source>
</evidence>
<dbReference type="PANTHER" id="PTHR30353:SF0">
    <property type="entry name" value="TRANSMEMBRANE PROTEIN"/>
    <property type="match status" value="1"/>
</dbReference>
<evidence type="ECO:0000256" key="7">
    <source>
        <dbReference type="RuleBase" id="RU367016"/>
    </source>
</evidence>
<evidence type="ECO:0000313" key="11">
    <source>
        <dbReference type="Proteomes" id="UP000270471"/>
    </source>
</evidence>
<feature type="region of interest" description="Disordered" evidence="8">
    <location>
        <begin position="200"/>
        <end position="221"/>
    </location>
</feature>
<keyword evidence="11" id="KW-1185">Reference proteome</keyword>
<gene>
    <name evidence="10" type="ORF">CTZ28_03610</name>
</gene>
<reference evidence="10 11" key="1">
    <citation type="submission" date="2017-11" db="EMBL/GenBank/DDBJ databases">
        <title>Draft genome of actinobacteria isolated from guarana (Paullinia cupana (Mart.) Ducke.</title>
        <authorList>
            <person name="Siqueira K.A."/>
            <person name="Liotti R.G."/>
            <person name="Mendes T.A.O."/>
            <person name="Soares M.A."/>
        </authorList>
    </citation>
    <scope>NUCLEOTIDE SEQUENCE [LARGE SCALE GENOMIC DNA]</scope>
    <source>
        <strain evidence="10 11">193</strain>
    </source>
</reference>
<evidence type="ECO:0000256" key="6">
    <source>
        <dbReference type="ARBA" id="ARBA00023136"/>
    </source>
</evidence>
<dbReference type="EMBL" id="PENI01000002">
    <property type="protein sequence ID" value="RMB87032.1"/>
    <property type="molecule type" value="Genomic_DNA"/>
</dbReference>
<feature type="transmembrane region" description="Helical" evidence="7">
    <location>
        <begin position="170"/>
        <end position="189"/>
    </location>
</feature>
<keyword evidence="3 7" id="KW-1003">Cell membrane</keyword>
<keyword evidence="4 7" id="KW-0812">Transmembrane</keyword>
<accession>A0A3M0IEV5</accession>
<proteinExistence type="inferred from homology"/>
<evidence type="ECO:0000313" key="10">
    <source>
        <dbReference type="EMBL" id="RMB87032.1"/>
    </source>
</evidence>
<evidence type="ECO:0000256" key="2">
    <source>
        <dbReference type="ARBA" id="ARBA00010792"/>
    </source>
</evidence>
<evidence type="ECO:0000256" key="5">
    <source>
        <dbReference type="ARBA" id="ARBA00022989"/>
    </source>
</evidence>
<comment type="similarity">
    <text evidence="2 7">Belongs to the DedA family.</text>
</comment>
<dbReference type="Proteomes" id="UP000270471">
    <property type="component" value="Unassembled WGS sequence"/>
</dbReference>
<sequence length="221" mass="22888">MFSSVLDWLQSSPQPVVLAGAGLIALGEAIVGIGLVLPGEAAMLIAASTIDSIPKFLLLWAVAALCSITGNVIGFELGRRIGPGLRETKLIRKRGAEGWDKATEMLRSRGTWAIFLGRLIPLVRGFVPAVAGVAGMSYRKFLPPIAAGAVISTVLPLLFALGVVASLGSVGGVAAVGGLMLLIAAIIVIRRRLGARSEKTASDAAISRPTAEPEPSHEPTH</sequence>
<dbReference type="PANTHER" id="PTHR30353">
    <property type="entry name" value="INNER MEMBRANE PROTEIN DEDA-RELATED"/>
    <property type="match status" value="1"/>
</dbReference>
<keyword evidence="6 7" id="KW-0472">Membrane</keyword>
<name>A0A3M0IEV5_9ACTN</name>
<dbReference type="RefSeq" id="WP_121887738.1">
    <property type="nucleotide sequence ID" value="NZ_PENI01000002.1"/>
</dbReference>
<organism evidence="10 11">
    <name type="scientific">Streptomyces shenzhenensis</name>
    <dbReference type="NCBI Taxonomy" id="943815"/>
    <lineage>
        <taxon>Bacteria</taxon>
        <taxon>Bacillati</taxon>
        <taxon>Actinomycetota</taxon>
        <taxon>Actinomycetes</taxon>
        <taxon>Kitasatosporales</taxon>
        <taxon>Streptomycetaceae</taxon>
        <taxon>Streptomyces</taxon>
    </lineage>
</organism>
<feature type="transmembrane region" description="Helical" evidence="7">
    <location>
        <begin position="112"/>
        <end position="134"/>
    </location>
</feature>
<evidence type="ECO:0000256" key="3">
    <source>
        <dbReference type="ARBA" id="ARBA00022475"/>
    </source>
</evidence>
<dbReference type="AlphaFoldDB" id="A0A3M0IEV5"/>
<dbReference type="GO" id="GO:0005886">
    <property type="term" value="C:plasma membrane"/>
    <property type="evidence" value="ECO:0007669"/>
    <property type="project" value="UniProtKB-SubCell"/>
</dbReference>
<feature type="transmembrane region" description="Helical" evidence="7">
    <location>
        <begin position="57"/>
        <end position="75"/>
    </location>
</feature>
<protein>
    <recommendedName>
        <fullName evidence="9">VTT domain-containing protein</fullName>
    </recommendedName>
</protein>
<evidence type="ECO:0000256" key="4">
    <source>
        <dbReference type="ARBA" id="ARBA00022692"/>
    </source>
</evidence>
<feature type="domain" description="VTT" evidence="9">
    <location>
        <begin position="38"/>
        <end position="155"/>
    </location>
</feature>
<keyword evidence="5 7" id="KW-1133">Transmembrane helix</keyword>
<feature type="transmembrane region" description="Helical" evidence="7">
    <location>
        <begin position="16"/>
        <end position="37"/>
    </location>
</feature>
<dbReference type="OrthoDB" id="9813426at2"/>
<dbReference type="InterPro" id="IPR032818">
    <property type="entry name" value="DedA-like"/>
</dbReference>